<dbReference type="AlphaFoldDB" id="K6Q1C9"/>
<evidence type="ECO:0000259" key="1">
    <source>
        <dbReference type="Pfam" id="PF13192"/>
    </source>
</evidence>
<reference evidence="2" key="2">
    <citation type="submission" date="2012-10" db="EMBL/GenBank/DDBJ databases">
        <title>Improved high-quality draft of Thermaerobacter subterraneus C21, DSM 13965.</title>
        <authorList>
            <consortium name="DOE Joint Genome Institute"/>
            <person name="Eisen J."/>
            <person name="Huntemann M."/>
            <person name="Wei C.-L."/>
            <person name="Han J."/>
            <person name="Detter J.C."/>
            <person name="Han C."/>
            <person name="Tapia R."/>
            <person name="Chen A."/>
            <person name="Kyrpides N."/>
            <person name="Mavromatis K."/>
            <person name="Markowitz V."/>
            <person name="Szeto E."/>
            <person name="Ivanova N."/>
            <person name="Mikhailova N."/>
            <person name="Ovchinnikova G."/>
            <person name="Pagani I."/>
            <person name="Pati A."/>
            <person name="Goodwin L."/>
            <person name="Nordberg H.P."/>
            <person name="Cantor M.N."/>
            <person name="Hua S.X."/>
            <person name="Woyke T."/>
            <person name="Eisen J."/>
            <person name="Klenk H.-P."/>
        </authorList>
    </citation>
    <scope>NUCLEOTIDE SEQUENCE [LARGE SCALE GENOMIC DNA]</scope>
    <source>
        <strain evidence="2">DSM 13965</strain>
    </source>
</reference>
<dbReference type="SUPFAM" id="SSF52833">
    <property type="entry name" value="Thioredoxin-like"/>
    <property type="match status" value="1"/>
</dbReference>
<dbReference type="PANTHER" id="PTHR37170">
    <property type="entry name" value="GLUTAREDOXIN-RELATED"/>
    <property type="match status" value="1"/>
</dbReference>
<organism evidence="2 3">
    <name type="scientific">Thermaerobacter subterraneus DSM 13965</name>
    <dbReference type="NCBI Taxonomy" id="867903"/>
    <lineage>
        <taxon>Bacteria</taxon>
        <taxon>Bacillati</taxon>
        <taxon>Bacillota</taxon>
        <taxon>Clostridia</taxon>
        <taxon>Eubacteriales</taxon>
        <taxon>Clostridiales Family XVII. Incertae Sedis</taxon>
        <taxon>Thermaerobacter</taxon>
    </lineage>
</organism>
<evidence type="ECO:0000313" key="3">
    <source>
        <dbReference type="Proteomes" id="UP000005710"/>
    </source>
</evidence>
<reference evidence="2" key="1">
    <citation type="submission" date="2010-10" db="EMBL/GenBank/DDBJ databases">
        <authorList>
            <consortium name="US DOE Joint Genome Institute (JGI-PGF)"/>
            <person name="Lucas S."/>
            <person name="Copeland A."/>
            <person name="Lapidus A."/>
            <person name="Bruce D."/>
            <person name="Goodwin L."/>
            <person name="Pitluck S."/>
            <person name="Kyrpides N."/>
            <person name="Mavromatis K."/>
            <person name="Detter J.C."/>
            <person name="Han C."/>
            <person name="Land M."/>
            <person name="Hauser L."/>
            <person name="Markowitz V."/>
            <person name="Cheng J.-F."/>
            <person name="Hugenholtz P."/>
            <person name="Woyke T."/>
            <person name="Wu D."/>
            <person name="Pukall R."/>
            <person name="Wahrenburg C."/>
            <person name="Brambilla E."/>
            <person name="Klenk H.-P."/>
            <person name="Eisen J.A."/>
        </authorList>
    </citation>
    <scope>NUCLEOTIDE SEQUENCE [LARGE SCALE GENOMIC DNA]</scope>
    <source>
        <strain evidence="2">DSM 13965</strain>
    </source>
</reference>
<dbReference type="InterPro" id="IPR012336">
    <property type="entry name" value="Thioredoxin-like_fold"/>
</dbReference>
<protein>
    <recommendedName>
        <fullName evidence="1">Thioredoxin-like fold domain-containing protein</fullName>
    </recommendedName>
</protein>
<evidence type="ECO:0000313" key="2">
    <source>
        <dbReference type="EMBL" id="EKP94953.1"/>
    </source>
</evidence>
<dbReference type="PANTHER" id="PTHR37170:SF1">
    <property type="entry name" value="GLUTAREDOXIN-LIKE PROTEIN"/>
    <property type="match status" value="1"/>
</dbReference>
<feature type="domain" description="Thioredoxin-like fold" evidence="1">
    <location>
        <begin position="2"/>
        <end position="49"/>
    </location>
</feature>
<accession>K6Q1C9</accession>
<proteinExistence type="predicted"/>
<keyword evidence="3" id="KW-1185">Reference proteome</keyword>
<dbReference type="eggNOG" id="COG3634">
    <property type="taxonomic scope" value="Bacteria"/>
</dbReference>
<dbReference type="Proteomes" id="UP000005710">
    <property type="component" value="Unassembled WGS sequence"/>
</dbReference>
<dbReference type="Pfam" id="PF13192">
    <property type="entry name" value="Thioredoxin_3"/>
    <property type="match status" value="1"/>
</dbReference>
<dbReference type="EMBL" id="AENY02000002">
    <property type="protein sequence ID" value="EKP94953.1"/>
    <property type="molecule type" value="Genomic_DNA"/>
</dbReference>
<sequence>MQLALASPRVIAEAVEASSFPQLARQYQVWAVPKTVVNDRVALDGAVGDEMLWSAIAQALGIPPA</sequence>
<dbReference type="InterPro" id="IPR036249">
    <property type="entry name" value="Thioredoxin-like_sf"/>
</dbReference>
<dbReference type="STRING" id="867903.ThesuDRAFT_00676"/>
<gene>
    <name evidence="2" type="ORF">ThesuDRAFT_00676</name>
</gene>
<name>K6Q1C9_9FIRM</name>
<dbReference type="Gene3D" id="3.40.30.80">
    <property type="match status" value="1"/>
</dbReference>
<comment type="caution">
    <text evidence="2">The sequence shown here is derived from an EMBL/GenBank/DDBJ whole genome shotgun (WGS) entry which is preliminary data.</text>
</comment>
<dbReference type="HOGENOM" id="CLU_207734_0_0_9"/>